<dbReference type="HOGENOM" id="CLU_2945162_0_0_1"/>
<gene>
    <name evidence="1" type="ordered locus">MTR_3g035120</name>
</gene>
<evidence type="ECO:0000313" key="3">
    <source>
        <dbReference type="Proteomes" id="UP000002051"/>
    </source>
</evidence>
<dbReference type="EnsemblPlants" id="AES69805">
    <property type="protein sequence ID" value="AES69805"/>
    <property type="gene ID" value="MTR_3g035120"/>
</dbReference>
<dbReference type="Proteomes" id="UP000002051">
    <property type="component" value="Chromosome 3"/>
</dbReference>
<reference evidence="1 3" key="1">
    <citation type="journal article" date="2011" name="Nature">
        <title>The Medicago genome provides insight into the evolution of rhizobial symbioses.</title>
        <authorList>
            <person name="Young N.D."/>
            <person name="Debelle F."/>
            <person name="Oldroyd G.E."/>
            <person name="Geurts R."/>
            <person name="Cannon S.B."/>
            <person name="Udvardi M.K."/>
            <person name="Benedito V.A."/>
            <person name="Mayer K.F."/>
            <person name="Gouzy J."/>
            <person name="Schoof H."/>
            <person name="Van de Peer Y."/>
            <person name="Proost S."/>
            <person name="Cook D.R."/>
            <person name="Meyers B.C."/>
            <person name="Spannagl M."/>
            <person name="Cheung F."/>
            <person name="De Mita S."/>
            <person name="Krishnakumar V."/>
            <person name="Gundlach H."/>
            <person name="Zhou S."/>
            <person name="Mudge J."/>
            <person name="Bharti A.K."/>
            <person name="Murray J.D."/>
            <person name="Naoumkina M.A."/>
            <person name="Rosen B."/>
            <person name="Silverstein K.A."/>
            <person name="Tang H."/>
            <person name="Rombauts S."/>
            <person name="Zhao P.X."/>
            <person name="Zhou P."/>
            <person name="Barbe V."/>
            <person name="Bardou P."/>
            <person name="Bechner M."/>
            <person name="Bellec A."/>
            <person name="Berger A."/>
            <person name="Berges H."/>
            <person name="Bidwell S."/>
            <person name="Bisseling T."/>
            <person name="Choisne N."/>
            <person name="Couloux A."/>
            <person name="Denny R."/>
            <person name="Deshpande S."/>
            <person name="Dai X."/>
            <person name="Doyle J.J."/>
            <person name="Dudez A.M."/>
            <person name="Farmer A.D."/>
            <person name="Fouteau S."/>
            <person name="Franken C."/>
            <person name="Gibelin C."/>
            <person name="Gish J."/>
            <person name="Goldstein S."/>
            <person name="Gonzalez A.J."/>
            <person name="Green P.J."/>
            <person name="Hallab A."/>
            <person name="Hartog M."/>
            <person name="Hua A."/>
            <person name="Humphray S.J."/>
            <person name="Jeong D.H."/>
            <person name="Jing Y."/>
            <person name="Jocker A."/>
            <person name="Kenton S.M."/>
            <person name="Kim D.J."/>
            <person name="Klee K."/>
            <person name="Lai H."/>
            <person name="Lang C."/>
            <person name="Lin S."/>
            <person name="Macmil S.L."/>
            <person name="Magdelenat G."/>
            <person name="Matthews L."/>
            <person name="McCorrison J."/>
            <person name="Monaghan E.L."/>
            <person name="Mun J.H."/>
            <person name="Najar F.Z."/>
            <person name="Nicholson C."/>
            <person name="Noirot C."/>
            <person name="O'Bleness M."/>
            <person name="Paule C.R."/>
            <person name="Poulain J."/>
            <person name="Prion F."/>
            <person name="Qin B."/>
            <person name="Qu C."/>
            <person name="Retzel E.F."/>
            <person name="Riddle C."/>
            <person name="Sallet E."/>
            <person name="Samain S."/>
            <person name="Samson N."/>
            <person name="Sanders I."/>
            <person name="Saurat O."/>
            <person name="Scarpelli C."/>
            <person name="Schiex T."/>
            <person name="Segurens B."/>
            <person name="Severin A.J."/>
            <person name="Sherrier D.J."/>
            <person name="Shi R."/>
            <person name="Sims S."/>
            <person name="Singer S.R."/>
            <person name="Sinharoy S."/>
            <person name="Sterck L."/>
            <person name="Viollet A."/>
            <person name="Wang B.B."/>
            <person name="Wang K."/>
            <person name="Wang M."/>
            <person name="Wang X."/>
            <person name="Warfsmann J."/>
            <person name="Weissenbach J."/>
            <person name="White D.D."/>
            <person name="White J.D."/>
            <person name="Wiley G.B."/>
            <person name="Wincker P."/>
            <person name="Xing Y."/>
            <person name="Yang L."/>
            <person name="Yao Z."/>
            <person name="Ying F."/>
            <person name="Zhai J."/>
            <person name="Zhou L."/>
            <person name="Zuber A."/>
            <person name="Denarie J."/>
            <person name="Dixon R.A."/>
            <person name="May G.D."/>
            <person name="Schwartz D.C."/>
            <person name="Rogers J."/>
            <person name="Quetier F."/>
            <person name="Town C.D."/>
            <person name="Roe B.A."/>
        </authorList>
    </citation>
    <scope>NUCLEOTIDE SEQUENCE [LARGE SCALE GENOMIC DNA]</scope>
    <source>
        <strain evidence="1">A17</strain>
        <strain evidence="2 3">cv. Jemalong A17</strain>
    </source>
</reference>
<dbReference type="PaxDb" id="3880-AES69805"/>
<sequence length="60" mass="6872">MSNLRHVSEFAELDGGGVFSGKKKFYKDAIQTENDLYDRDFQKKSKSENNLKTASNEKLL</sequence>
<evidence type="ECO:0000313" key="1">
    <source>
        <dbReference type="EMBL" id="AES69805.1"/>
    </source>
</evidence>
<protein>
    <submittedName>
        <fullName evidence="1 2">Uncharacterized protein</fullName>
    </submittedName>
</protein>
<proteinExistence type="predicted"/>
<organism evidence="1 3">
    <name type="scientific">Medicago truncatula</name>
    <name type="common">Barrel medic</name>
    <name type="synonym">Medicago tribuloides</name>
    <dbReference type="NCBI Taxonomy" id="3880"/>
    <lineage>
        <taxon>Eukaryota</taxon>
        <taxon>Viridiplantae</taxon>
        <taxon>Streptophyta</taxon>
        <taxon>Embryophyta</taxon>
        <taxon>Tracheophyta</taxon>
        <taxon>Spermatophyta</taxon>
        <taxon>Magnoliopsida</taxon>
        <taxon>eudicotyledons</taxon>
        <taxon>Gunneridae</taxon>
        <taxon>Pentapetalae</taxon>
        <taxon>rosids</taxon>
        <taxon>fabids</taxon>
        <taxon>Fabales</taxon>
        <taxon>Fabaceae</taxon>
        <taxon>Papilionoideae</taxon>
        <taxon>50 kb inversion clade</taxon>
        <taxon>NPAAA clade</taxon>
        <taxon>Hologalegina</taxon>
        <taxon>IRL clade</taxon>
        <taxon>Trifolieae</taxon>
        <taxon>Medicago</taxon>
    </lineage>
</organism>
<reference evidence="1 3" key="2">
    <citation type="journal article" date="2014" name="BMC Genomics">
        <title>An improved genome release (version Mt4.0) for the model legume Medicago truncatula.</title>
        <authorList>
            <person name="Tang H."/>
            <person name="Krishnakumar V."/>
            <person name="Bidwell S."/>
            <person name="Rosen B."/>
            <person name="Chan A."/>
            <person name="Zhou S."/>
            <person name="Gentzbittel L."/>
            <person name="Childs K.L."/>
            <person name="Yandell M."/>
            <person name="Gundlach H."/>
            <person name="Mayer K.F."/>
            <person name="Schwartz D.C."/>
            <person name="Town C.D."/>
        </authorList>
    </citation>
    <scope>GENOME REANNOTATION</scope>
    <source>
        <strain evidence="2 3">cv. Jemalong A17</strain>
    </source>
</reference>
<evidence type="ECO:0000313" key="2">
    <source>
        <dbReference type="EnsemblPlants" id="AES69805"/>
    </source>
</evidence>
<accession>G7IZP0</accession>
<dbReference type="EMBL" id="CM001219">
    <property type="protein sequence ID" value="AES69805.1"/>
    <property type="molecule type" value="Genomic_DNA"/>
</dbReference>
<keyword evidence="3" id="KW-1185">Reference proteome</keyword>
<name>G7IZP0_MEDTR</name>
<dbReference type="AlphaFoldDB" id="G7IZP0"/>
<reference evidence="2" key="3">
    <citation type="submission" date="2015-04" db="UniProtKB">
        <authorList>
            <consortium name="EnsemblPlants"/>
        </authorList>
    </citation>
    <scope>IDENTIFICATION</scope>
    <source>
        <strain evidence="2">cv. Jemalong A17</strain>
    </source>
</reference>